<evidence type="ECO:0000313" key="2">
    <source>
        <dbReference type="EMBL" id="SDP36127.1"/>
    </source>
</evidence>
<dbReference type="GO" id="GO:0006355">
    <property type="term" value="P:regulation of DNA-templated transcription"/>
    <property type="evidence" value="ECO:0007669"/>
    <property type="project" value="UniProtKB-ARBA"/>
</dbReference>
<organism evidence="2 3">
    <name type="scientific">Desulforhopalus singaporensis</name>
    <dbReference type="NCBI Taxonomy" id="91360"/>
    <lineage>
        <taxon>Bacteria</taxon>
        <taxon>Pseudomonadati</taxon>
        <taxon>Thermodesulfobacteriota</taxon>
        <taxon>Desulfobulbia</taxon>
        <taxon>Desulfobulbales</taxon>
        <taxon>Desulfocapsaceae</taxon>
        <taxon>Desulforhopalus</taxon>
    </lineage>
</organism>
<proteinExistence type="predicted"/>
<dbReference type="Gene3D" id="1.10.10.10">
    <property type="entry name" value="Winged helix-like DNA-binding domain superfamily/Winged helix DNA-binding domain"/>
    <property type="match status" value="1"/>
</dbReference>
<keyword evidence="3" id="KW-1185">Reference proteome</keyword>
<dbReference type="RefSeq" id="WP_092223335.1">
    <property type="nucleotide sequence ID" value="NZ_FNJI01000017.1"/>
</dbReference>
<dbReference type="CDD" id="cd00090">
    <property type="entry name" value="HTH_ARSR"/>
    <property type="match status" value="1"/>
</dbReference>
<sequence>MGTFGYSNVFLSIDNPEFRQQVKLSGLRSSVQHTFSLLYWLSKKDGYAFARQTTLAAMLGINPRTVANHIAKLKNLGLVKVVRRGAGQTAKYFVKTIEELKQLIFSLARQQTSSLPITAKTANQKASPNYRLKNKVTTPLPPAGGQDPFALLCEHYPNHENLHKARRTFFRLLRKDRLPDLESLIKTIGIFRRTDSWQRGYIPQLWRFLRHERYSEALEAVQTAEAAKREEKVRFQKEKEEEARLRQEEEMQDRSFANWFESQSSSFLESLKPIKKSGDTAWRLMSFDLWLRFIYWPNYAL</sequence>
<dbReference type="OrthoDB" id="5441948at2"/>
<dbReference type="Proteomes" id="UP000199073">
    <property type="component" value="Unassembled WGS sequence"/>
</dbReference>
<dbReference type="InterPro" id="IPR036390">
    <property type="entry name" value="WH_DNA-bd_sf"/>
</dbReference>
<evidence type="ECO:0000256" key="1">
    <source>
        <dbReference type="SAM" id="Coils"/>
    </source>
</evidence>
<protein>
    <submittedName>
        <fullName evidence="2">Helix-turn-helix domain-containing protein</fullName>
    </submittedName>
</protein>
<dbReference type="InterPro" id="IPR011991">
    <property type="entry name" value="ArsR-like_HTH"/>
</dbReference>
<gene>
    <name evidence="2" type="ORF">SAMN05660330_02511</name>
</gene>
<name>A0A1H0S399_9BACT</name>
<evidence type="ECO:0000313" key="3">
    <source>
        <dbReference type="Proteomes" id="UP000199073"/>
    </source>
</evidence>
<reference evidence="2 3" key="1">
    <citation type="submission" date="2016-10" db="EMBL/GenBank/DDBJ databases">
        <authorList>
            <person name="de Groot N.N."/>
        </authorList>
    </citation>
    <scope>NUCLEOTIDE SEQUENCE [LARGE SCALE GENOMIC DNA]</scope>
    <source>
        <strain evidence="2 3">DSM 12130</strain>
    </source>
</reference>
<feature type="coiled-coil region" evidence="1">
    <location>
        <begin position="221"/>
        <end position="248"/>
    </location>
</feature>
<dbReference type="AlphaFoldDB" id="A0A1H0S399"/>
<accession>A0A1H0S399</accession>
<dbReference type="Pfam" id="PF13730">
    <property type="entry name" value="HTH_36"/>
    <property type="match status" value="1"/>
</dbReference>
<dbReference type="SUPFAM" id="SSF46785">
    <property type="entry name" value="Winged helix' DNA-binding domain"/>
    <property type="match status" value="1"/>
</dbReference>
<dbReference type="InterPro" id="IPR036388">
    <property type="entry name" value="WH-like_DNA-bd_sf"/>
</dbReference>
<keyword evidence="1" id="KW-0175">Coiled coil</keyword>
<dbReference type="EMBL" id="FNJI01000017">
    <property type="protein sequence ID" value="SDP36127.1"/>
    <property type="molecule type" value="Genomic_DNA"/>
</dbReference>
<dbReference type="STRING" id="91360.SAMN05660330_02511"/>